<dbReference type="STRING" id="1503925.TH53_01745"/>
<gene>
    <name evidence="14" type="ORF">TH53_01745</name>
</gene>
<evidence type="ECO:0000256" key="3">
    <source>
        <dbReference type="ARBA" id="ARBA00022679"/>
    </source>
</evidence>
<dbReference type="RefSeq" id="WP_041877763.1">
    <property type="nucleotide sequence ID" value="NZ_CP157278.1"/>
</dbReference>
<name>A0A0D0GRK6_9SPHI</name>
<evidence type="ECO:0000256" key="12">
    <source>
        <dbReference type="ARBA" id="ARBA00025324"/>
    </source>
</evidence>
<keyword evidence="5" id="KW-0732">Signal</keyword>
<dbReference type="GO" id="GO:0005886">
    <property type="term" value="C:plasma membrane"/>
    <property type="evidence" value="ECO:0007669"/>
    <property type="project" value="UniProtKB-SubCell"/>
</dbReference>
<feature type="transmembrane region" description="Helical" evidence="13">
    <location>
        <begin position="142"/>
        <end position="160"/>
    </location>
</feature>
<comment type="subcellular location">
    <subcellularLocation>
        <location evidence="1">Cell membrane</location>
        <topology evidence="1">Single-pass membrane protein</topology>
    </subcellularLocation>
</comment>
<evidence type="ECO:0000256" key="6">
    <source>
        <dbReference type="ARBA" id="ARBA00022989"/>
    </source>
</evidence>
<evidence type="ECO:0000256" key="5">
    <source>
        <dbReference type="ARBA" id="ARBA00022729"/>
    </source>
</evidence>
<evidence type="ECO:0000256" key="11">
    <source>
        <dbReference type="ARBA" id="ARBA00023667"/>
    </source>
</evidence>
<dbReference type="EMBL" id="JXRA01000006">
    <property type="protein sequence ID" value="KIO78830.1"/>
    <property type="molecule type" value="Genomic_DNA"/>
</dbReference>
<dbReference type="Proteomes" id="UP000032049">
    <property type="component" value="Unassembled WGS sequence"/>
</dbReference>
<organism evidence="14 15">
    <name type="scientific">Pedobacter lusitanus</name>
    <dbReference type="NCBI Taxonomy" id="1503925"/>
    <lineage>
        <taxon>Bacteria</taxon>
        <taxon>Pseudomonadati</taxon>
        <taxon>Bacteroidota</taxon>
        <taxon>Sphingobacteriia</taxon>
        <taxon>Sphingobacteriales</taxon>
        <taxon>Sphingobacteriaceae</taxon>
        <taxon>Pedobacter</taxon>
    </lineage>
</organism>
<evidence type="ECO:0000256" key="9">
    <source>
        <dbReference type="ARBA" id="ARBA00023588"/>
    </source>
</evidence>
<keyword evidence="8" id="KW-0012">Acyltransferase</keyword>
<dbReference type="UniPathway" id="UPA00029">
    <property type="reaction ID" value="UER00560"/>
</dbReference>
<evidence type="ECO:0000313" key="14">
    <source>
        <dbReference type="EMBL" id="KIO78830.1"/>
    </source>
</evidence>
<dbReference type="GO" id="GO:0016746">
    <property type="term" value="F:acyltransferase activity"/>
    <property type="evidence" value="ECO:0007669"/>
    <property type="project" value="UniProtKB-KW"/>
</dbReference>
<evidence type="ECO:0000256" key="4">
    <source>
        <dbReference type="ARBA" id="ARBA00022692"/>
    </source>
</evidence>
<keyword evidence="7 13" id="KW-0472">Membrane</keyword>
<keyword evidence="6 13" id="KW-1133">Transmembrane helix</keyword>
<evidence type="ECO:0000313" key="15">
    <source>
        <dbReference type="Proteomes" id="UP000032049"/>
    </source>
</evidence>
<dbReference type="InterPro" id="IPR044021">
    <property type="entry name" value="CrtO"/>
</dbReference>
<evidence type="ECO:0000256" key="1">
    <source>
        <dbReference type="ARBA" id="ARBA00004162"/>
    </source>
</evidence>
<feature type="transmembrane region" description="Helical" evidence="13">
    <location>
        <begin position="118"/>
        <end position="136"/>
    </location>
</feature>
<feature type="transmembrane region" description="Helical" evidence="13">
    <location>
        <begin position="31"/>
        <end position="51"/>
    </location>
</feature>
<dbReference type="Pfam" id="PF18927">
    <property type="entry name" value="CrtO"/>
    <property type="match status" value="1"/>
</dbReference>
<evidence type="ECO:0000256" key="10">
    <source>
        <dbReference type="ARBA" id="ARBA00023603"/>
    </source>
</evidence>
<evidence type="ECO:0000256" key="2">
    <source>
        <dbReference type="ARBA" id="ARBA00022475"/>
    </source>
</evidence>
<evidence type="ECO:0000256" key="13">
    <source>
        <dbReference type="SAM" id="Phobius"/>
    </source>
</evidence>
<keyword evidence="3" id="KW-0808">Transferase</keyword>
<accession>A0A0D0GRK6</accession>
<proteinExistence type="inferred from homology"/>
<evidence type="ECO:0000256" key="8">
    <source>
        <dbReference type="ARBA" id="ARBA00023315"/>
    </source>
</evidence>
<feature type="transmembrane region" description="Helical" evidence="13">
    <location>
        <begin position="7"/>
        <end position="25"/>
    </location>
</feature>
<dbReference type="AlphaFoldDB" id="A0A0D0GRK6"/>
<dbReference type="OrthoDB" id="669469at2"/>
<evidence type="ECO:0000256" key="7">
    <source>
        <dbReference type="ARBA" id="ARBA00023136"/>
    </source>
</evidence>
<keyword evidence="2" id="KW-1003">Cell membrane</keyword>
<sequence length="178" mass="21092">MKKTLTLILIPIITIASICALIIYIKMDGFAFAWVLNFLLMLFVVFFTEILNSPFSSSYYKEKRWEQRGKIYEYFGINIFRKLLVWIGWEKVIRKSNPIEKNTSALMNLLYKTKKSELDHIVILLIVLGFNVFVVFEFDVLRSLWLLLLNVLLNLYPIFLQRYNRPRIERAVNLSRGS</sequence>
<comment type="similarity">
    <text evidence="10">Belongs to the acyltransferase CrtO family.</text>
</comment>
<keyword evidence="4 13" id="KW-0812">Transmembrane</keyword>
<keyword evidence="15" id="KW-1185">Reference proteome</keyword>
<comment type="caution">
    <text evidence="14">The sequence shown here is derived from an EMBL/GenBank/DDBJ whole genome shotgun (WGS) entry which is preliminary data.</text>
</comment>
<reference evidence="14 15" key="1">
    <citation type="submission" date="2015-01" db="EMBL/GenBank/DDBJ databases">
        <title>Draft genome sequence of Pedobacter sp. NL19 isolated from sludge of an effluent treatment pond in an abandoned uranium mine.</title>
        <authorList>
            <person name="Santos T."/>
            <person name="Caetano T."/>
            <person name="Covas C."/>
            <person name="Cruz A."/>
            <person name="Mendo S."/>
        </authorList>
    </citation>
    <scope>NUCLEOTIDE SEQUENCE [LARGE SCALE GENOMIC DNA]</scope>
    <source>
        <strain evidence="14 15">NL19</strain>
    </source>
</reference>
<comment type="pathway">
    <text evidence="9">Carotenoid biosynthesis; staphyloxanthin biosynthesis; staphyloxanthin from farnesyl diphosphate: step 5/5.</text>
</comment>
<comment type="function">
    <text evidence="12">Catalyzes the acylation of glycosyl-4,4'-diaponeurosporenoate, i.e. the esterification of glucose at the C6'' position with the carboxyl group of the C(15) fatty acid 12-methyltetradecanoic acid, to yield staphyloxanthin. This is the last step in the biosynthesis of this orange pigment, present in most staphylococci strains.</text>
</comment>
<protein>
    <recommendedName>
        <fullName evidence="11">Glycosyl-4,4'-diaponeurosporenoate acyltransferase</fullName>
    </recommendedName>
</protein>